<dbReference type="CDD" id="cd00342">
    <property type="entry name" value="gram_neg_porins"/>
    <property type="match status" value="1"/>
</dbReference>
<sequence length="379" mass="39835">MTPSRFLDRPRRCLPILGIRPAVAAVSALMLGSVAQAANGGGAGPVVYGRLNLGLEQVGGGGRGSLSRLSNDRSVLGFRGEESLGDGWSAVWQIEGSVLVDTGGGTSLANRDTRLGLSGPWGTAFGGVWTLPYTAATSGFDPFYPTTAGYMALIGNGSASIADNLSDSTAFDRRQQNVLQYWTPTAGGWSGRLAFSPGEERSTVTGARPSLWSSSLTYAASDLTAVWAHEQHRRFQTADSTDRAWKLGVSGQLGATRLSALIERLDYRTATGPLRRDALYVSAVHKIGRLSVMGGLSVAGDGKGRAVTRVGPLARGAQTGAVQLTVGVDQALSRRTSLFAWVSRIRNDAAARYDFAINSPGAMMGSHPSVLSVGMKHSF</sequence>
<dbReference type="PANTHER" id="PTHR34501:SF9">
    <property type="entry name" value="MAJOR OUTER MEMBRANE PROTEIN P.IA"/>
    <property type="match status" value="1"/>
</dbReference>
<accession>A0ABY6AUU8</accession>
<protein>
    <submittedName>
        <fullName evidence="13">Porin</fullName>
    </submittedName>
</protein>
<proteinExistence type="predicted"/>
<evidence type="ECO:0000256" key="2">
    <source>
        <dbReference type="ARBA" id="ARBA00011233"/>
    </source>
</evidence>
<comment type="subunit">
    <text evidence="2">Homotrimer.</text>
</comment>
<keyword evidence="5" id="KW-0812">Transmembrane</keyword>
<gene>
    <name evidence="13" type="ORF">N4261_14905</name>
</gene>
<name>A0ABY6AUU8_9BURK</name>
<keyword evidence="9" id="KW-0472">Membrane</keyword>
<keyword evidence="8" id="KW-0626">Porin</keyword>
<dbReference type="EMBL" id="CP104562">
    <property type="protein sequence ID" value="UXH76350.1"/>
    <property type="molecule type" value="Genomic_DNA"/>
</dbReference>
<dbReference type="Gene3D" id="2.40.160.10">
    <property type="entry name" value="Porin"/>
    <property type="match status" value="1"/>
</dbReference>
<keyword evidence="3" id="KW-0813">Transport</keyword>
<evidence type="ECO:0000256" key="11">
    <source>
        <dbReference type="SAM" id="SignalP"/>
    </source>
</evidence>
<dbReference type="PRINTS" id="PR00184">
    <property type="entry name" value="NEISSPPORIN"/>
</dbReference>
<keyword evidence="7" id="KW-0406">Ion transport</keyword>
<evidence type="ECO:0000259" key="12">
    <source>
        <dbReference type="Pfam" id="PF13609"/>
    </source>
</evidence>
<feature type="signal peptide" evidence="11">
    <location>
        <begin position="1"/>
        <end position="37"/>
    </location>
</feature>
<evidence type="ECO:0000256" key="6">
    <source>
        <dbReference type="ARBA" id="ARBA00022729"/>
    </source>
</evidence>
<dbReference type="InterPro" id="IPR050298">
    <property type="entry name" value="Gram-neg_bact_OMP"/>
</dbReference>
<feature type="domain" description="Porin" evidence="12">
    <location>
        <begin position="25"/>
        <end position="349"/>
    </location>
</feature>
<dbReference type="Proteomes" id="UP001064933">
    <property type="component" value="Chromosome"/>
</dbReference>
<evidence type="ECO:0000313" key="13">
    <source>
        <dbReference type="EMBL" id="UXH76350.1"/>
    </source>
</evidence>
<evidence type="ECO:0000256" key="7">
    <source>
        <dbReference type="ARBA" id="ARBA00023065"/>
    </source>
</evidence>
<dbReference type="PANTHER" id="PTHR34501">
    <property type="entry name" value="PROTEIN YDDL-RELATED"/>
    <property type="match status" value="1"/>
</dbReference>
<evidence type="ECO:0000256" key="1">
    <source>
        <dbReference type="ARBA" id="ARBA00004571"/>
    </source>
</evidence>
<keyword evidence="10" id="KW-0998">Cell outer membrane</keyword>
<dbReference type="Pfam" id="PF13609">
    <property type="entry name" value="Porin_4"/>
    <property type="match status" value="1"/>
</dbReference>
<evidence type="ECO:0000256" key="9">
    <source>
        <dbReference type="ARBA" id="ARBA00023136"/>
    </source>
</evidence>
<evidence type="ECO:0000256" key="8">
    <source>
        <dbReference type="ARBA" id="ARBA00023114"/>
    </source>
</evidence>
<evidence type="ECO:0000313" key="14">
    <source>
        <dbReference type="Proteomes" id="UP001064933"/>
    </source>
</evidence>
<keyword evidence="4" id="KW-1134">Transmembrane beta strand</keyword>
<keyword evidence="6 11" id="KW-0732">Signal</keyword>
<keyword evidence="14" id="KW-1185">Reference proteome</keyword>
<evidence type="ECO:0000256" key="4">
    <source>
        <dbReference type="ARBA" id="ARBA00022452"/>
    </source>
</evidence>
<dbReference type="InterPro" id="IPR023614">
    <property type="entry name" value="Porin_dom_sf"/>
</dbReference>
<reference evidence="13" key="1">
    <citation type="submission" date="2022-10" db="EMBL/GenBank/DDBJ databases">
        <title>Characterization and whole genome sequencing of a new Roseateles species, isolated from fresh water.</title>
        <authorList>
            <person name="Guliayeva D.Y."/>
            <person name="Akhremchuk A.E."/>
            <person name="Sikolenko M.A."/>
            <person name="Valentovich L.N."/>
            <person name="Sidarenka A.V."/>
        </authorList>
    </citation>
    <scope>NUCLEOTIDE SEQUENCE</scope>
    <source>
        <strain evidence="13">BIM B-1768</strain>
    </source>
</reference>
<dbReference type="SUPFAM" id="SSF56935">
    <property type="entry name" value="Porins"/>
    <property type="match status" value="1"/>
</dbReference>
<evidence type="ECO:0000256" key="10">
    <source>
        <dbReference type="ARBA" id="ARBA00023237"/>
    </source>
</evidence>
<dbReference type="InterPro" id="IPR002299">
    <property type="entry name" value="Porin_Neis"/>
</dbReference>
<organism evidence="13 14">
    <name type="scientific">Roseateles amylovorans</name>
    <dbReference type="NCBI Taxonomy" id="2978473"/>
    <lineage>
        <taxon>Bacteria</taxon>
        <taxon>Pseudomonadati</taxon>
        <taxon>Pseudomonadota</taxon>
        <taxon>Betaproteobacteria</taxon>
        <taxon>Burkholderiales</taxon>
        <taxon>Sphaerotilaceae</taxon>
        <taxon>Roseateles</taxon>
    </lineage>
</organism>
<evidence type="ECO:0000256" key="5">
    <source>
        <dbReference type="ARBA" id="ARBA00022692"/>
    </source>
</evidence>
<dbReference type="InterPro" id="IPR033900">
    <property type="entry name" value="Gram_neg_porin_domain"/>
</dbReference>
<feature type="chain" id="PRO_5045583171" evidence="11">
    <location>
        <begin position="38"/>
        <end position="379"/>
    </location>
</feature>
<evidence type="ECO:0000256" key="3">
    <source>
        <dbReference type="ARBA" id="ARBA00022448"/>
    </source>
</evidence>
<dbReference type="RefSeq" id="WP_261756080.1">
    <property type="nucleotide sequence ID" value="NZ_CP104562.2"/>
</dbReference>
<comment type="subcellular location">
    <subcellularLocation>
        <location evidence="1">Cell outer membrane</location>
        <topology evidence="1">Multi-pass membrane protein</topology>
    </subcellularLocation>
</comment>